<gene>
    <name evidence="1" type="ORF">V8G54_001371</name>
</gene>
<evidence type="ECO:0000313" key="1">
    <source>
        <dbReference type="EMBL" id="WVZ22827.1"/>
    </source>
</evidence>
<protein>
    <submittedName>
        <fullName evidence="1">Uncharacterized protein</fullName>
    </submittedName>
</protein>
<reference evidence="1 2" key="1">
    <citation type="journal article" date="2023" name="Life. Sci Alliance">
        <title>Evolutionary insights into 3D genome organization and epigenetic landscape of Vigna mungo.</title>
        <authorList>
            <person name="Junaid A."/>
            <person name="Singh B."/>
            <person name="Bhatia S."/>
        </authorList>
    </citation>
    <scope>NUCLEOTIDE SEQUENCE [LARGE SCALE GENOMIC DNA]</scope>
    <source>
        <strain evidence="1">Urdbean</strain>
    </source>
</reference>
<dbReference type="EMBL" id="CP144700">
    <property type="protein sequence ID" value="WVZ22827.1"/>
    <property type="molecule type" value="Genomic_DNA"/>
</dbReference>
<proteinExistence type="predicted"/>
<dbReference type="Proteomes" id="UP001374535">
    <property type="component" value="Chromosome 1"/>
</dbReference>
<dbReference type="AlphaFoldDB" id="A0AAQ3P8L5"/>
<accession>A0AAQ3P8L5</accession>
<evidence type="ECO:0000313" key="2">
    <source>
        <dbReference type="Proteomes" id="UP001374535"/>
    </source>
</evidence>
<keyword evidence="2" id="KW-1185">Reference proteome</keyword>
<sequence length="127" mass="14619">MGSSKTTMFPKWNWPASLVKLPPSGAATIADVALPALFPLYMMSWKKRTKLLHGVYCLLLAEHEAMRSVKRIMRETFAPIRGRETTQDYSIANNTFWKLCVCEVLTQFYCPFIIILQFLENNCKIII</sequence>
<name>A0AAQ3P8L5_VIGMU</name>
<organism evidence="1 2">
    <name type="scientific">Vigna mungo</name>
    <name type="common">Black gram</name>
    <name type="synonym">Phaseolus mungo</name>
    <dbReference type="NCBI Taxonomy" id="3915"/>
    <lineage>
        <taxon>Eukaryota</taxon>
        <taxon>Viridiplantae</taxon>
        <taxon>Streptophyta</taxon>
        <taxon>Embryophyta</taxon>
        <taxon>Tracheophyta</taxon>
        <taxon>Spermatophyta</taxon>
        <taxon>Magnoliopsida</taxon>
        <taxon>eudicotyledons</taxon>
        <taxon>Gunneridae</taxon>
        <taxon>Pentapetalae</taxon>
        <taxon>rosids</taxon>
        <taxon>fabids</taxon>
        <taxon>Fabales</taxon>
        <taxon>Fabaceae</taxon>
        <taxon>Papilionoideae</taxon>
        <taxon>50 kb inversion clade</taxon>
        <taxon>NPAAA clade</taxon>
        <taxon>indigoferoid/millettioid clade</taxon>
        <taxon>Phaseoleae</taxon>
        <taxon>Vigna</taxon>
    </lineage>
</organism>